<dbReference type="AlphaFoldDB" id="A0A5M9WZM3"/>
<keyword evidence="3" id="KW-0949">S-adenosyl-L-methionine</keyword>
<dbReference type="EMBL" id="RIAS01000019">
    <property type="protein sequence ID" value="KAA8787124.1"/>
    <property type="molecule type" value="Genomic_DNA"/>
</dbReference>
<dbReference type="InterPro" id="IPR029063">
    <property type="entry name" value="SAM-dependent_MTases_sf"/>
</dbReference>
<evidence type="ECO:0000259" key="4">
    <source>
        <dbReference type="Pfam" id="PF08241"/>
    </source>
</evidence>
<dbReference type="RefSeq" id="WP_123066813.1">
    <property type="nucleotide sequence ID" value="NZ_RIAS01000019.1"/>
</dbReference>
<sequence>MKQNKYDDKAFFQNYSQMARSVEGLDAAGEWHELQTLLPDLKDKRVLDLGCGFGWHCRYAREQQASSVVGVDLSENMLRRARELTDDPQIEYRQAAIEDIHFEQNQFDVVISSLALHYIEHLHEVYRKINYCLVSGGTFILSVEHPIFTARAEQDWHYDAKGEKVHWPVDHYHEQGQRIANFLDHDVVKYHRTMATHLNELIGAGFIIQKVAESKPSLKMMEQVPGMSDENRRPMFLMIVAMKE</sequence>
<dbReference type="InterPro" id="IPR013216">
    <property type="entry name" value="Methyltransf_11"/>
</dbReference>
<dbReference type="GO" id="GO:0008757">
    <property type="term" value="F:S-adenosylmethionine-dependent methyltransferase activity"/>
    <property type="evidence" value="ECO:0007669"/>
    <property type="project" value="InterPro"/>
</dbReference>
<name>A0A5M9WZM3_PAEAM</name>
<dbReference type="PANTHER" id="PTHR43464">
    <property type="entry name" value="METHYLTRANSFERASE"/>
    <property type="match status" value="1"/>
</dbReference>
<keyword evidence="2 5" id="KW-0808">Transferase</keyword>
<organism evidence="5 6">
    <name type="scientific">Paenibacillus amylolyticus</name>
    <dbReference type="NCBI Taxonomy" id="1451"/>
    <lineage>
        <taxon>Bacteria</taxon>
        <taxon>Bacillati</taxon>
        <taxon>Bacillota</taxon>
        <taxon>Bacilli</taxon>
        <taxon>Bacillales</taxon>
        <taxon>Paenibacillaceae</taxon>
        <taxon>Paenibacillus</taxon>
    </lineage>
</organism>
<dbReference type="OrthoDB" id="9791837at2"/>
<evidence type="ECO:0000256" key="2">
    <source>
        <dbReference type="ARBA" id="ARBA00022679"/>
    </source>
</evidence>
<evidence type="ECO:0000256" key="1">
    <source>
        <dbReference type="ARBA" id="ARBA00022603"/>
    </source>
</evidence>
<accession>A0A5M9WZM3</accession>
<dbReference type="PANTHER" id="PTHR43464:SF19">
    <property type="entry name" value="UBIQUINONE BIOSYNTHESIS O-METHYLTRANSFERASE, MITOCHONDRIAL"/>
    <property type="match status" value="1"/>
</dbReference>
<feature type="domain" description="Methyltransferase type 11" evidence="4">
    <location>
        <begin position="47"/>
        <end position="141"/>
    </location>
</feature>
<dbReference type="SUPFAM" id="SSF53335">
    <property type="entry name" value="S-adenosyl-L-methionine-dependent methyltransferases"/>
    <property type="match status" value="1"/>
</dbReference>
<dbReference type="GO" id="GO:0032259">
    <property type="term" value="P:methylation"/>
    <property type="evidence" value="ECO:0007669"/>
    <property type="project" value="UniProtKB-KW"/>
</dbReference>
<evidence type="ECO:0000256" key="3">
    <source>
        <dbReference type="ARBA" id="ARBA00022691"/>
    </source>
</evidence>
<keyword evidence="1 5" id="KW-0489">Methyltransferase</keyword>
<gene>
    <name evidence="5" type="ORF">EC604_25160</name>
</gene>
<dbReference type="Pfam" id="PF08241">
    <property type="entry name" value="Methyltransf_11"/>
    <property type="match status" value="1"/>
</dbReference>
<reference evidence="5 6" key="1">
    <citation type="journal article" date="2019" name="J. Ind. Microbiol. Biotechnol.">
        <title>Paenibacillus amylolyticus 27C64 has a diverse set of carbohydrate-active enzymes and complete pectin deconstruction system.</title>
        <authorList>
            <person name="Keggi C."/>
            <person name="Doran-Peterson J."/>
        </authorList>
    </citation>
    <scope>NUCLEOTIDE SEQUENCE [LARGE SCALE GENOMIC DNA]</scope>
    <source>
        <strain evidence="5 6">27C64</strain>
    </source>
</reference>
<dbReference type="Gene3D" id="3.40.50.150">
    <property type="entry name" value="Vaccinia Virus protein VP39"/>
    <property type="match status" value="1"/>
</dbReference>
<proteinExistence type="predicted"/>
<evidence type="ECO:0000313" key="6">
    <source>
        <dbReference type="Proteomes" id="UP000323664"/>
    </source>
</evidence>
<protein>
    <submittedName>
        <fullName evidence="5">Class I SAM-dependent methyltransferase</fullName>
    </submittedName>
</protein>
<comment type="caution">
    <text evidence="5">The sequence shown here is derived from an EMBL/GenBank/DDBJ whole genome shotgun (WGS) entry which is preliminary data.</text>
</comment>
<dbReference type="CDD" id="cd02440">
    <property type="entry name" value="AdoMet_MTases"/>
    <property type="match status" value="1"/>
</dbReference>
<evidence type="ECO:0000313" key="5">
    <source>
        <dbReference type="EMBL" id="KAA8787124.1"/>
    </source>
</evidence>
<dbReference type="Proteomes" id="UP000323664">
    <property type="component" value="Unassembled WGS sequence"/>
</dbReference>